<reference evidence="2" key="1">
    <citation type="journal article" date="2023" name="Front. Plant Sci.">
        <title>Chromosomal-level genome assembly of Melastoma candidum provides insights into trichome evolution.</title>
        <authorList>
            <person name="Zhong Y."/>
            <person name="Wu W."/>
            <person name="Sun C."/>
            <person name="Zou P."/>
            <person name="Liu Y."/>
            <person name="Dai S."/>
            <person name="Zhou R."/>
        </authorList>
    </citation>
    <scope>NUCLEOTIDE SEQUENCE [LARGE SCALE GENOMIC DNA]</scope>
</reference>
<proteinExistence type="predicted"/>
<comment type="caution">
    <text evidence="1">The sequence shown here is derived from an EMBL/GenBank/DDBJ whole genome shotgun (WGS) entry which is preliminary data.</text>
</comment>
<evidence type="ECO:0000313" key="1">
    <source>
        <dbReference type="EMBL" id="KAI4302335.1"/>
    </source>
</evidence>
<organism evidence="1 2">
    <name type="scientific">Melastoma candidum</name>
    <dbReference type="NCBI Taxonomy" id="119954"/>
    <lineage>
        <taxon>Eukaryota</taxon>
        <taxon>Viridiplantae</taxon>
        <taxon>Streptophyta</taxon>
        <taxon>Embryophyta</taxon>
        <taxon>Tracheophyta</taxon>
        <taxon>Spermatophyta</taxon>
        <taxon>Magnoliopsida</taxon>
        <taxon>eudicotyledons</taxon>
        <taxon>Gunneridae</taxon>
        <taxon>Pentapetalae</taxon>
        <taxon>rosids</taxon>
        <taxon>malvids</taxon>
        <taxon>Myrtales</taxon>
        <taxon>Melastomataceae</taxon>
        <taxon>Melastomatoideae</taxon>
        <taxon>Melastomateae</taxon>
        <taxon>Melastoma</taxon>
    </lineage>
</organism>
<dbReference type="EMBL" id="CM042891">
    <property type="protein sequence ID" value="KAI4302335.1"/>
    <property type="molecule type" value="Genomic_DNA"/>
</dbReference>
<sequence>MMTVRQLMDLGLAHRLNAMFAAVKSAGNTFGNFFCVTTFGDSHVVVVGHVVDGCPSRLPLSVSDIQVDPCQSRVTSPWKETDTRSMSSGVYEGEDGLLLSFSFNPPDSRSFLAFQDYAPMHMVYRPSHADVAYDMKYGVGLVDVIVLVVIVIK</sequence>
<accession>A0ACB9KXX8</accession>
<dbReference type="Proteomes" id="UP001057402">
    <property type="component" value="Chromosome 12"/>
</dbReference>
<name>A0ACB9KXX8_9MYRT</name>
<keyword evidence="2" id="KW-1185">Reference proteome</keyword>
<protein>
    <submittedName>
        <fullName evidence="1">Uncharacterized protein</fullName>
    </submittedName>
</protein>
<gene>
    <name evidence="1" type="ORF">MLD38_038093</name>
</gene>
<evidence type="ECO:0000313" key="2">
    <source>
        <dbReference type="Proteomes" id="UP001057402"/>
    </source>
</evidence>